<evidence type="ECO:0000256" key="1">
    <source>
        <dbReference type="ARBA" id="ARBA00010797"/>
    </source>
</evidence>
<dbReference type="EMBL" id="HBFC01025780">
    <property type="protein sequence ID" value="CAD8713147.1"/>
    <property type="molecule type" value="Transcribed_RNA"/>
</dbReference>
<evidence type="ECO:0000256" key="4">
    <source>
        <dbReference type="SAM" id="MobiDB-lite"/>
    </source>
</evidence>
<keyword evidence="2" id="KW-0689">Ribosomal protein</keyword>
<dbReference type="PANTHER" id="PTHR15893">
    <property type="entry name" value="RIBOSOMAL PROTEIN L27"/>
    <property type="match status" value="1"/>
</dbReference>
<dbReference type="Gene3D" id="2.40.50.100">
    <property type="match status" value="1"/>
</dbReference>
<dbReference type="NCBIfam" id="TIGR00062">
    <property type="entry name" value="L27"/>
    <property type="match status" value="1"/>
</dbReference>
<dbReference type="PRINTS" id="PR00063">
    <property type="entry name" value="RIBOSOMALL27"/>
</dbReference>
<gene>
    <name evidence="5" type="ORF">MANT1106_LOCUS15620</name>
</gene>
<feature type="region of interest" description="Disordered" evidence="4">
    <location>
        <begin position="135"/>
        <end position="169"/>
    </location>
</feature>
<dbReference type="GO" id="GO:0022625">
    <property type="term" value="C:cytosolic large ribosomal subunit"/>
    <property type="evidence" value="ECO:0007669"/>
    <property type="project" value="TreeGrafter"/>
</dbReference>
<dbReference type="GO" id="GO:0006412">
    <property type="term" value="P:translation"/>
    <property type="evidence" value="ECO:0007669"/>
    <property type="project" value="InterPro"/>
</dbReference>
<sequence length="169" mass="17883">MASLMGFATSVASVGLSARASTVSSGRVVAMPQSTSAPARFSFNVEAAHKKGTGSTKNGRDSNPQYPGVKKYGGEVVSTGNIIVRQKGNKVHPGPGVGMGKDFTLFALRDGEVLFKGGAKGKQFVRVVDFVKKGGREDGLPSRRDKRRELYTPRAQQREAAEAALAATR</sequence>
<feature type="region of interest" description="Disordered" evidence="4">
    <location>
        <begin position="49"/>
        <end position="73"/>
    </location>
</feature>
<feature type="compositionally biased region" description="Basic and acidic residues" evidence="4">
    <location>
        <begin position="135"/>
        <end position="161"/>
    </location>
</feature>
<organism evidence="5">
    <name type="scientific">Mantoniella antarctica</name>
    <dbReference type="NCBI Taxonomy" id="81844"/>
    <lineage>
        <taxon>Eukaryota</taxon>
        <taxon>Viridiplantae</taxon>
        <taxon>Chlorophyta</taxon>
        <taxon>Mamiellophyceae</taxon>
        <taxon>Mamiellales</taxon>
        <taxon>Mamiellaceae</taxon>
        <taxon>Mantoniella</taxon>
    </lineage>
</organism>
<dbReference type="InterPro" id="IPR001684">
    <property type="entry name" value="Ribosomal_bL27"/>
</dbReference>
<dbReference type="GO" id="GO:0003735">
    <property type="term" value="F:structural constituent of ribosome"/>
    <property type="evidence" value="ECO:0007669"/>
    <property type="project" value="InterPro"/>
</dbReference>
<reference evidence="5" key="1">
    <citation type="submission" date="2021-01" db="EMBL/GenBank/DDBJ databases">
        <authorList>
            <person name="Corre E."/>
            <person name="Pelletier E."/>
            <person name="Niang G."/>
            <person name="Scheremetjew M."/>
            <person name="Finn R."/>
            <person name="Kale V."/>
            <person name="Holt S."/>
            <person name="Cochrane G."/>
            <person name="Meng A."/>
            <person name="Brown T."/>
            <person name="Cohen L."/>
        </authorList>
    </citation>
    <scope>NUCLEOTIDE SEQUENCE</scope>
    <source>
        <strain evidence="5">SL-175</strain>
    </source>
</reference>
<dbReference type="Pfam" id="PF01016">
    <property type="entry name" value="Ribosomal_L27"/>
    <property type="match status" value="1"/>
</dbReference>
<dbReference type="SUPFAM" id="SSF110324">
    <property type="entry name" value="Ribosomal L27 protein-like"/>
    <property type="match status" value="1"/>
</dbReference>
<evidence type="ECO:0000256" key="3">
    <source>
        <dbReference type="ARBA" id="ARBA00023274"/>
    </source>
</evidence>
<evidence type="ECO:0000313" key="5">
    <source>
        <dbReference type="EMBL" id="CAD8713147.1"/>
    </source>
</evidence>
<dbReference type="AlphaFoldDB" id="A0A7S0SR54"/>
<dbReference type="PANTHER" id="PTHR15893:SF0">
    <property type="entry name" value="LARGE RIBOSOMAL SUBUNIT PROTEIN BL27M"/>
    <property type="match status" value="1"/>
</dbReference>
<protein>
    <recommendedName>
        <fullName evidence="6">50S ribosomal protein L27, chloroplastic</fullName>
    </recommendedName>
</protein>
<keyword evidence="3" id="KW-0687">Ribonucleoprotein</keyword>
<proteinExistence type="inferred from homology"/>
<feature type="compositionally biased region" description="Polar residues" evidence="4">
    <location>
        <begin position="53"/>
        <end position="65"/>
    </location>
</feature>
<dbReference type="HAMAP" id="MF_00539">
    <property type="entry name" value="Ribosomal_bL27"/>
    <property type="match status" value="1"/>
</dbReference>
<dbReference type="FunFam" id="2.40.50.100:FF:000020">
    <property type="entry name" value="50S ribosomal protein L27"/>
    <property type="match status" value="1"/>
</dbReference>
<name>A0A7S0SR54_9CHLO</name>
<evidence type="ECO:0008006" key="6">
    <source>
        <dbReference type="Google" id="ProtNLM"/>
    </source>
</evidence>
<evidence type="ECO:0000256" key="2">
    <source>
        <dbReference type="ARBA" id="ARBA00022980"/>
    </source>
</evidence>
<comment type="similarity">
    <text evidence="1">Belongs to the bacterial ribosomal protein bL27 family.</text>
</comment>
<accession>A0A7S0SR54</accession>